<protein>
    <recommendedName>
        <fullName evidence="3">DUF6534 domain-containing protein</fullName>
    </recommendedName>
</protein>
<keyword evidence="2" id="KW-0472">Membrane</keyword>
<keyword evidence="2" id="KW-0812">Transmembrane</keyword>
<keyword evidence="5" id="KW-1185">Reference proteome</keyword>
<dbReference type="EMBL" id="ML178885">
    <property type="protein sequence ID" value="TFK95441.1"/>
    <property type="molecule type" value="Genomic_DNA"/>
</dbReference>
<reference evidence="4 5" key="1">
    <citation type="journal article" date="2019" name="Nat. Ecol. Evol.">
        <title>Megaphylogeny resolves global patterns of mushroom evolution.</title>
        <authorList>
            <person name="Varga T."/>
            <person name="Krizsan K."/>
            <person name="Foldi C."/>
            <person name="Dima B."/>
            <person name="Sanchez-Garcia M."/>
            <person name="Sanchez-Ramirez S."/>
            <person name="Szollosi G.J."/>
            <person name="Szarkandi J.G."/>
            <person name="Papp V."/>
            <person name="Albert L."/>
            <person name="Andreopoulos W."/>
            <person name="Angelini C."/>
            <person name="Antonin V."/>
            <person name="Barry K.W."/>
            <person name="Bougher N.L."/>
            <person name="Buchanan P."/>
            <person name="Buyck B."/>
            <person name="Bense V."/>
            <person name="Catcheside P."/>
            <person name="Chovatia M."/>
            <person name="Cooper J."/>
            <person name="Damon W."/>
            <person name="Desjardin D."/>
            <person name="Finy P."/>
            <person name="Geml J."/>
            <person name="Haridas S."/>
            <person name="Hughes K."/>
            <person name="Justo A."/>
            <person name="Karasinski D."/>
            <person name="Kautmanova I."/>
            <person name="Kiss B."/>
            <person name="Kocsube S."/>
            <person name="Kotiranta H."/>
            <person name="LaButti K.M."/>
            <person name="Lechner B.E."/>
            <person name="Liimatainen K."/>
            <person name="Lipzen A."/>
            <person name="Lukacs Z."/>
            <person name="Mihaltcheva S."/>
            <person name="Morgado L.N."/>
            <person name="Niskanen T."/>
            <person name="Noordeloos M.E."/>
            <person name="Ohm R.A."/>
            <person name="Ortiz-Santana B."/>
            <person name="Ovrebo C."/>
            <person name="Racz N."/>
            <person name="Riley R."/>
            <person name="Savchenko A."/>
            <person name="Shiryaev A."/>
            <person name="Soop K."/>
            <person name="Spirin V."/>
            <person name="Szebenyi C."/>
            <person name="Tomsovsky M."/>
            <person name="Tulloss R.E."/>
            <person name="Uehling J."/>
            <person name="Grigoriev I.V."/>
            <person name="Vagvolgyi C."/>
            <person name="Papp T."/>
            <person name="Martin F.M."/>
            <person name="Miettinen O."/>
            <person name="Hibbett D.S."/>
            <person name="Nagy L.G."/>
        </authorList>
    </citation>
    <scope>NUCLEOTIDE SEQUENCE [LARGE SCALE GENOMIC DNA]</scope>
    <source>
        <strain evidence="4 5">CBS 309.79</strain>
    </source>
</reference>
<evidence type="ECO:0000313" key="4">
    <source>
        <dbReference type="EMBL" id="TFK95441.1"/>
    </source>
</evidence>
<feature type="transmembrane region" description="Helical" evidence="2">
    <location>
        <begin position="65"/>
        <end position="91"/>
    </location>
</feature>
<evidence type="ECO:0000256" key="1">
    <source>
        <dbReference type="SAM" id="MobiDB-lite"/>
    </source>
</evidence>
<dbReference type="Pfam" id="PF20152">
    <property type="entry name" value="DUF6534"/>
    <property type="match status" value="1"/>
</dbReference>
<feature type="compositionally biased region" description="Basic and acidic residues" evidence="1">
    <location>
        <begin position="331"/>
        <end position="340"/>
    </location>
</feature>
<feature type="region of interest" description="Disordered" evidence="1">
    <location>
        <begin position="296"/>
        <end position="316"/>
    </location>
</feature>
<feature type="compositionally biased region" description="Polar residues" evidence="1">
    <location>
        <begin position="348"/>
        <end position="357"/>
    </location>
</feature>
<dbReference type="InterPro" id="IPR045339">
    <property type="entry name" value="DUF6534"/>
</dbReference>
<name>A0A5C3Q0V9_9AGAR</name>
<dbReference type="AlphaFoldDB" id="A0A5C3Q0V9"/>
<organism evidence="4 5">
    <name type="scientific">Pterulicium gracile</name>
    <dbReference type="NCBI Taxonomy" id="1884261"/>
    <lineage>
        <taxon>Eukaryota</taxon>
        <taxon>Fungi</taxon>
        <taxon>Dikarya</taxon>
        <taxon>Basidiomycota</taxon>
        <taxon>Agaricomycotina</taxon>
        <taxon>Agaricomycetes</taxon>
        <taxon>Agaricomycetidae</taxon>
        <taxon>Agaricales</taxon>
        <taxon>Pleurotineae</taxon>
        <taxon>Pterulaceae</taxon>
        <taxon>Pterulicium</taxon>
    </lineage>
</organism>
<accession>A0A5C3Q0V9</accession>
<dbReference type="PANTHER" id="PTHR40465">
    <property type="entry name" value="CHROMOSOME 1, WHOLE GENOME SHOTGUN SEQUENCE"/>
    <property type="match status" value="1"/>
</dbReference>
<evidence type="ECO:0000256" key="2">
    <source>
        <dbReference type="SAM" id="Phobius"/>
    </source>
</evidence>
<evidence type="ECO:0000259" key="3">
    <source>
        <dbReference type="Pfam" id="PF20152"/>
    </source>
</evidence>
<dbReference type="STRING" id="1884261.A0A5C3Q0V9"/>
<proteinExistence type="predicted"/>
<feature type="transmembrane region" description="Helical" evidence="2">
    <location>
        <begin position="246"/>
        <end position="264"/>
    </location>
</feature>
<feature type="transmembrane region" description="Helical" evidence="2">
    <location>
        <begin position="138"/>
        <end position="158"/>
    </location>
</feature>
<feature type="transmembrane region" description="Helical" evidence="2">
    <location>
        <begin position="28"/>
        <end position="53"/>
    </location>
</feature>
<sequence>MSDAVPNPGTAAGGFPAMPQLPALDNTYGALLIGVLAAIALWGVTCTQTWTYFARAAKEKDNAYFRCLIAFLWVLDTFDSALDVHIVYYYLVVNFMNPLAILTVVWSVVTHILITSVTNFIVRCLYIRQVFRLSNCNYFLLVWLCSLSLLELVTGIVITVKAFQLESFVEISSISHLFYLDFAANIVGDGSVALSLIYFLWIRKTTFAQTNRLIHTFIVYAVNTGLLVAVDATIGMVTYITMPQNMIFLAFYLLLGKLYLNSYLASINARDHLRNQSQGPLSIHLSQITSSRYDYPQPENRHGALDSGTMRGPAVNSRDAMNESIEKMVMESPVDEERGSPFKGGQHPYSTKYAQAR</sequence>
<dbReference type="Proteomes" id="UP000305067">
    <property type="component" value="Unassembled WGS sequence"/>
</dbReference>
<feature type="region of interest" description="Disordered" evidence="1">
    <location>
        <begin position="331"/>
        <end position="357"/>
    </location>
</feature>
<gene>
    <name evidence="4" type="ORF">BDV98DRAFT_598586</name>
</gene>
<feature type="transmembrane region" description="Helical" evidence="2">
    <location>
        <begin position="178"/>
        <end position="201"/>
    </location>
</feature>
<feature type="domain" description="DUF6534" evidence="3">
    <location>
        <begin position="186"/>
        <end position="272"/>
    </location>
</feature>
<feature type="transmembrane region" description="Helical" evidence="2">
    <location>
        <begin position="103"/>
        <end position="126"/>
    </location>
</feature>
<dbReference type="PANTHER" id="PTHR40465:SF1">
    <property type="entry name" value="DUF6534 DOMAIN-CONTAINING PROTEIN"/>
    <property type="match status" value="1"/>
</dbReference>
<evidence type="ECO:0000313" key="5">
    <source>
        <dbReference type="Proteomes" id="UP000305067"/>
    </source>
</evidence>
<feature type="transmembrane region" description="Helical" evidence="2">
    <location>
        <begin position="213"/>
        <end position="240"/>
    </location>
</feature>
<dbReference type="OrthoDB" id="3214861at2759"/>
<keyword evidence="2" id="KW-1133">Transmembrane helix</keyword>